<name>A0A328EK05_9CHLR</name>
<keyword evidence="6" id="KW-0472">Membrane</keyword>
<proteinExistence type="predicted"/>
<comment type="subcellular location">
    <subcellularLocation>
        <location evidence="1">Cell envelope</location>
    </subcellularLocation>
</comment>
<keyword evidence="2" id="KW-0479">Metal-binding</keyword>
<evidence type="ECO:0000256" key="3">
    <source>
        <dbReference type="ARBA" id="ARBA00022729"/>
    </source>
</evidence>
<evidence type="ECO:0000313" key="9">
    <source>
        <dbReference type="Proteomes" id="UP000249146"/>
    </source>
</evidence>
<keyword evidence="4" id="KW-0408">Iron</keyword>
<evidence type="ECO:0000259" key="7">
    <source>
        <dbReference type="PROSITE" id="PS51379"/>
    </source>
</evidence>
<dbReference type="PROSITE" id="PS51379">
    <property type="entry name" value="4FE4S_FER_2"/>
    <property type="match status" value="1"/>
</dbReference>
<evidence type="ECO:0000256" key="1">
    <source>
        <dbReference type="ARBA" id="ARBA00004196"/>
    </source>
</evidence>
<dbReference type="Pfam" id="PF13486">
    <property type="entry name" value="Dehalogenase"/>
    <property type="match status" value="1"/>
</dbReference>
<dbReference type="EMBL" id="QGLC01000017">
    <property type="protein sequence ID" value="RAL69030.1"/>
    <property type="molecule type" value="Genomic_DNA"/>
</dbReference>
<dbReference type="SUPFAM" id="SSF54862">
    <property type="entry name" value="4Fe-4S ferredoxins"/>
    <property type="match status" value="1"/>
</dbReference>
<dbReference type="NCBIfam" id="TIGR02486">
    <property type="entry name" value="RDH"/>
    <property type="match status" value="1"/>
</dbReference>
<dbReference type="AlphaFoldDB" id="A0A328EK05"/>
<dbReference type="GO" id="GO:0030313">
    <property type="term" value="C:cell envelope"/>
    <property type="evidence" value="ECO:0007669"/>
    <property type="project" value="UniProtKB-SubCell"/>
</dbReference>
<dbReference type="GO" id="GO:0046872">
    <property type="term" value="F:metal ion binding"/>
    <property type="evidence" value="ECO:0007669"/>
    <property type="project" value="UniProtKB-KW"/>
</dbReference>
<keyword evidence="3" id="KW-0732">Signal</keyword>
<evidence type="ECO:0000256" key="6">
    <source>
        <dbReference type="ARBA" id="ARBA00023136"/>
    </source>
</evidence>
<evidence type="ECO:0000256" key="4">
    <source>
        <dbReference type="ARBA" id="ARBA00023004"/>
    </source>
</evidence>
<accession>A0A328EK05</accession>
<dbReference type="InterPro" id="IPR012832">
    <property type="entry name" value="RDH"/>
</dbReference>
<keyword evidence="5" id="KW-0411">Iron-sulfur</keyword>
<dbReference type="PROSITE" id="PS00198">
    <property type="entry name" value="4FE4S_FER_1"/>
    <property type="match status" value="1"/>
</dbReference>
<evidence type="ECO:0000256" key="2">
    <source>
        <dbReference type="ARBA" id="ARBA00022723"/>
    </source>
</evidence>
<evidence type="ECO:0000313" key="8">
    <source>
        <dbReference type="EMBL" id="RAL69030.1"/>
    </source>
</evidence>
<dbReference type="InterPro" id="IPR017900">
    <property type="entry name" value="4Fe4S_Fe_S_CS"/>
</dbReference>
<dbReference type="InterPro" id="IPR028894">
    <property type="entry name" value="RDH_dom"/>
</dbReference>
<protein>
    <submittedName>
        <fullName evidence="8">Tetrachloroethene reductive dehalogenase TceA</fullName>
    </submittedName>
</protein>
<comment type="caution">
    <text evidence="8">The sequence shown here is derived from an EMBL/GenBank/DDBJ whole genome shotgun (WGS) entry which is preliminary data.</text>
</comment>
<sequence length="525" mass="59760">MSAFHSTVSRKEFIKRLGLTGAGLGALTAATPIFHDLDEVTSSKLGVGPQHPWYVKEREILDPTCEFDWDQYQRFDNSPENRLIGIDTLMIRDLKWLDEHPVLKETIRLKESDVDTTCVQKKFPSYDHDTRDGAMWAAGIAGMQYPMYGSFLGQFTMSGASKPIYFMNPNELTHPGEISYPPGVKFVETPPTTYPRWNGTPEENLKTLTAAVRHFGGQEVGVVELNEKTKKFIYSRDDRRLGSSATRDIVFEDVDLAYETDTKSVIPNKCNRVIVFTNLQPTEITLTQPGGISGSAVSYSRMFKMTVEMHAFIHALGYQHIDGSHWALSPSVPFGIMAGLGEAGRTGMSIISYKYGNMIRCVNRIITDMPLPLTKPIDSGTYRFCHTCKLCAEACPYNALPMDTEPRWDTEWKMKIRSITTSVATRLTEPRCKDAHDVELVRQSVYSMLKTLHLRISWSSRSRLQTQCSILFSEICMKVLDTECKIRTIGGRRIYHLMELIRHFCTSMSKSEYFPMGFRWILKFY</sequence>
<organism evidence="8 9">
    <name type="scientific">Dehalococcoides mccartyi</name>
    <dbReference type="NCBI Taxonomy" id="61435"/>
    <lineage>
        <taxon>Bacteria</taxon>
        <taxon>Bacillati</taxon>
        <taxon>Chloroflexota</taxon>
        <taxon>Dehalococcoidia</taxon>
        <taxon>Dehalococcoidales</taxon>
        <taxon>Dehalococcoidaceae</taxon>
        <taxon>Dehalococcoides</taxon>
    </lineage>
</organism>
<dbReference type="Proteomes" id="UP000249146">
    <property type="component" value="Unassembled WGS sequence"/>
</dbReference>
<dbReference type="InterPro" id="IPR017896">
    <property type="entry name" value="4Fe4S_Fe-S-bd"/>
</dbReference>
<dbReference type="GO" id="GO:0051536">
    <property type="term" value="F:iron-sulfur cluster binding"/>
    <property type="evidence" value="ECO:0007669"/>
    <property type="project" value="UniProtKB-KW"/>
</dbReference>
<feature type="domain" description="4Fe-4S ferredoxin-type" evidence="7">
    <location>
        <begin position="373"/>
        <end position="405"/>
    </location>
</feature>
<evidence type="ECO:0000256" key="5">
    <source>
        <dbReference type="ARBA" id="ARBA00023014"/>
    </source>
</evidence>
<gene>
    <name evidence="8" type="ORF">C1G87_1366</name>
</gene>
<reference evidence="8 9" key="1">
    <citation type="submission" date="2018-05" db="EMBL/GenBank/DDBJ databases">
        <title>Draft genome sequences of Dehalococcoides mccartyi strains RC and KS.</title>
        <authorList>
            <person name="Higgins S.A."/>
            <person name="Padilla-Crespo E."/>
            <person name="Loeffler F.E."/>
        </authorList>
    </citation>
    <scope>NUCLEOTIDE SEQUENCE [LARGE SCALE GENOMIC DNA]</scope>
    <source>
        <strain evidence="8 9">RC</strain>
    </source>
</reference>